<sequence>MEKRVHAGLLLSFYGKMLTERQREWLRLYYEDDLSLSEIAETSGVTRQAAHDAIRRGERQLEALEARLGLASRWARICAGLETCRTALRAGDTAGAERIVEELLRQEEEQDGV</sequence>
<organism evidence="4 5">
    <name type="scientific">Candidatus Avichristensenella intestinipullorum</name>
    <dbReference type="NCBI Taxonomy" id="2840693"/>
    <lineage>
        <taxon>Bacteria</taxon>
        <taxon>Bacillati</taxon>
        <taxon>Bacillota</taxon>
        <taxon>Clostridia</taxon>
        <taxon>Candidatus Avichristensenella</taxon>
    </lineage>
</organism>
<dbReference type="InterPro" id="IPR054831">
    <property type="entry name" value="UPF0122_fam_protein"/>
</dbReference>
<dbReference type="GO" id="GO:0003677">
    <property type="term" value="F:DNA binding"/>
    <property type="evidence" value="ECO:0007669"/>
    <property type="project" value="UniProtKB-KW"/>
</dbReference>
<evidence type="ECO:0000256" key="1">
    <source>
        <dbReference type="ARBA" id="ARBA00008720"/>
    </source>
</evidence>
<reference evidence="4" key="2">
    <citation type="journal article" date="2021" name="PeerJ">
        <title>Extensive microbial diversity within the chicken gut microbiome revealed by metagenomics and culture.</title>
        <authorList>
            <person name="Gilroy R."/>
            <person name="Ravi A."/>
            <person name="Getino M."/>
            <person name="Pursley I."/>
            <person name="Horton D.L."/>
            <person name="Alikhan N.F."/>
            <person name="Baker D."/>
            <person name="Gharbi K."/>
            <person name="Hall N."/>
            <person name="Watson M."/>
            <person name="Adriaenssens E.M."/>
            <person name="Foster-Nyarko E."/>
            <person name="Jarju S."/>
            <person name="Secka A."/>
            <person name="Antonio M."/>
            <person name="Oren A."/>
            <person name="Chaudhuri R.R."/>
            <person name="La Ragione R."/>
            <person name="Hildebrand F."/>
            <person name="Pallen M.J."/>
        </authorList>
    </citation>
    <scope>NUCLEOTIDE SEQUENCE</scope>
    <source>
        <strain evidence="4">ChiHile30-977</strain>
    </source>
</reference>
<comment type="function">
    <text evidence="2 3">Might take part in the signal recognition particle (SRP) pathway. This is inferred from the conservation of its genetic proximity to ftsY/ffh. May be a regulatory protein.</text>
</comment>
<evidence type="ECO:0000256" key="3">
    <source>
        <dbReference type="HAMAP-Rule" id="MF_00245"/>
    </source>
</evidence>
<dbReference type="InterPro" id="IPR013324">
    <property type="entry name" value="RNA_pol_sigma_r3/r4-like"/>
</dbReference>
<accession>A0A9D0YUE4</accession>
<dbReference type="HAMAP" id="MF_00245">
    <property type="entry name" value="UPF0122"/>
    <property type="match status" value="1"/>
</dbReference>
<dbReference type="InterPro" id="IPR007394">
    <property type="entry name" value="UPF0122"/>
</dbReference>
<dbReference type="Proteomes" id="UP000886819">
    <property type="component" value="Unassembled WGS sequence"/>
</dbReference>
<reference evidence="4" key="1">
    <citation type="submission" date="2020-10" db="EMBL/GenBank/DDBJ databases">
        <authorList>
            <person name="Gilroy R."/>
        </authorList>
    </citation>
    <scope>NUCLEOTIDE SEQUENCE</scope>
    <source>
        <strain evidence="4">ChiHile30-977</strain>
    </source>
</reference>
<protein>
    <recommendedName>
        <fullName evidence="3">UPF0122 protein IAA66_02650</fullName>
    </recommendedName>
</protein>
<name>A0A9D0YUE4_9FIRM</name>
<dbReference type="EMBL" id="DVFI01000035">
    <property type="protein sequence ID" value="HIQ62471.1"/>
    <property type="molecule type" value="Genomic_DNA"/>
</dbReference>
<dbReference type="SUPFAM" id="SSF88659">
    <property type="entry name" value="Sigma3 and sigma4 domains of RNA polymerase sigma factors"/>
    <property type="match status" value="1"/>
</dbReference>
<gene>
    <name evidence="4" type="ORF">IAA66_02650</name>
</gene>
<dbReference type="PANTHER" id="PTHR40083:SF1">
    <property type="entry name" value="UPF0122 PROTEIN YLXM"/>
    <property type="match status" value="1"/>
</dbReference>
<proteinExistence type="inferred from homology"/>
<dbReference type="Gene3D" id="1.10.10.10">
    <property type="entry name" value="Winged helix-like DNA-binding domain superfamily/Winged helix DNA-binding domain"/>
    <property type="match status" value="1"/>
</dbReference>
<evidence type="ECO:0000313" key="5">
    <source>
        <dbReference type="Proteomes" id="UP000886819"/>
    </source>
</evidence>
<dbReference type="NCBIfam" id="NF045758">
    <property type="entry name" value="YlxM"/>
    <property type="match status" value="1"/>
</dbReference>
<comment type="similarity">
    <text evidence="1 3">Belongs to the UPF0122 family.</text>
</comment>
<keyword evidence="4" id="KW-0238">DNA-binding</keyword>
<evidence type="ECO:0000313" key="4">
    <source>
        <dbReference type="EMBL" id="HIQ62471.1"/>
    </source>
</evidence>
<dbReference type="PANTHER" id="PTHR40083">
    <property type="entry name" value="UPF0122 PROTEIN CBO2450/CLC_2298"/>
    <property type="match status" value="1"/>
</dbReference>
<dbReference type="AlphaFoldDB" id="A0A9D0YUE4"/>
<dbReference type="Pfam" id="PF04297">
    <property type="entry name" value="UPF0122"/>
    <property type="match status" value="1"/>
</dbReference>
<evidence type="ECO:0000256" key="2">
    <source>
        <dbReference type="ARBA" id="ARBA00024764"/>
    </source>
</evidence>
<comment type="caution">
    <text evidence="4">The sequence shown here is derived from an EMBL/GenBank/DDBJ whole genome shotgun (WGS) entry which is preliminary data.</text>
</comment>
<dbReference type="InterPro" id="IPR036388">
    <property type="entry name" value="WH-like_DNA-bd_sf"/>
</dbReference>